<dbReference type="GO" id="GO:0070043">
    <property type="term" value="F:rRNA (guanine-N7-)-methyltransferase activity"/>
    <property type="evidence" value="ECO:0007669"/>
    <property type="project" value="UniProtKB-UniRule"/>
</dbReference>
<evidence type="ECO:0000256" key="3">
    <source>
        <dbReference type="ARBA" id="ARBA00022603"/>
    </source>
</evidence>
<dbReference type="Pfam" id="PF02527">
    <property type="entry name" value="GidB"/>
    <property type="match status" value="1"/>
</dbReference>
<proteinExistence type="inferred from homology"/>
<comment type="caution">
    <text evidence="6">Lacks conserved residue(s) required for the propagation of feature annotation.</text>
</comment>
<dbReference type="Gene3D" id="3.40.50.150">
    <property type="entry name" value="Vaccinia Virus protein VP39"/>
    <property type="match status" value="1"/>
</dbReference>
<dbReference type="AlphaFoldDB" id="A0A1I4KID2"/>
<feature type="binding site" evidence="6">
    <location>
        <position position="73"/>
    </location>
    <ligand>
        <name>S-adenosyl-L-methionine</name>
        <dbReference type="ChEBI" id="CHEBI:59789"/>
    </ligand>
</feature>
<organism evidence="7 8">
    <name type="scientific">Shimia aestuarii</name>
    <dbReference type="NCBI Taxonomy" id="254406"/>
    <lineage>
        <taxon>Bacteria</taxon>
        <taxon>Pseudomonadati</taxon>
        <taxon>Pseudomonadota</taxon>
        <taxon>Alphaproteobacteria</taxon>
        <taxon>Rhodobacterales</taxon>
        <taxon>Roseobacteraceae</taxon>
    </lineage>
</organism>
<keyword evidence="3 6" id="KW-0489">Methyltransferase</keyword>
<keyword evidence="8" id="KW-1185">Reference proteome</keyword>
<evidence type="ECO:0000313" key="8">
    <source>
        <dbReference type="Proteomes" id="UP000199144"/>
    </source>
</evidence>
<dbReference type="PIRSF" id="PIRSF003078">
    <property type="entry name" value="GidB"/>
    <property type="match status" value="1"/>
</dbReference>
<comment type="subcellular location">
    <subcellularLocation>
        <location evidence="6">Cytoplasm</location>
    </subcellularLocation>
</comment>
<feature type="binding site" evidence="6">
    <location>
        <position position="141"/>
    </location>
    <ligand>
        <name>S-adenosyl-L-methionine</name>
        <dbReference type="ChEBI" id="CHEBI:59789"/>
    </ligand>
</feature>
<accession>A0A1I4KID2</accession>
<dbReference type="InterPro" id="IPR003682">
    <property type="entry name" value="rRNA_ssu_MeTfrase_G"/>
</dbReference>
<keyword evidence="2 6" id="KW-0698">rRNA processing</keyword>
<dbReference type="EMBL" id="FOTQ01000001">
    <property type="protein sequence ID" value="SFL78266.1"/>
    <property type="molecule type" value="Genomic_DNA"/>
</dbReference>
<evidence type="ECO:0000256" key="5">
    <source>
        <dbReference type="ARBA" id="ARBA00022691"/>
    </source>
</evidence>
<sequence length="208" mass="22904">MTFEADRVLSTLDVSRETSERLKVLAALLEKWNPRINLVSKSTISALWTRHILDSAQIFNLATHPVPHWVDIGSGGGFPGLVIAIMAAETQSPAGLTMIESDHRKCTFLRTVLRETGVSATVITDRIEKAAPQSADILSARALADLTALFSFTERHLRKGGTALFPKGANWEKEVRTAQESWSFNLEVIQSITEPEAVILKVGDLERV</sequence>
<feature type="binding site" evidence="6">
    <location>
        <begin position="127"/>
        <end position="128"/>
    </location>
    <ligand>
        <name>S-adenosyl-L-methionine</name>
        <dbReference type="ChEBI" id="CHEBI:59789"/>
    </ligand>
</feature>
<dbReference type="EC" id="2.1.1.170" evidence="6"/>
<name>A0A1I4KID2_9RHOB</name>
<comment type="function">
    <text evidence="6">Specifically methylates the N7 position of guanine in position 527 of 16S rRNA.</text>
</comment>
<dbReference type="STRING" id="254406.SAMN04488042_1011488"/>
<keyword evidence="5 6" id="KW-0949">S-adenosyl-L-methionine</keyword>
<dbReference type="SUPFAM" id="SSF53335">
    <property type="entry name" value="S-adenosyl-L-methionine-dependent methyltransferases"/>
    <property type="match status" value="1"/>
</dbReference>
<dbReference type="RefSeq" id="WP_207502914.1">
    <property type="nucleotide sequence ID" value="NZ_FOTQ01000001.1"/>
</dbReference>
<dbReference type="PANTHER" id="PTHR31760:SF0">
    <property type="entry name" value="S-ADENOSYL-L-METHIONINE-DEPENDENT METHYLTRANSFERASES SUPERFAMILY PROTEIN"/>
    <property type="match status" value="1"/>
</dbReference>
<dbReference type="InterPro" id="IPR029063">
    <property type="entry name" value="SAM-dependent_MTases_sf"/>
</dbReference>
<dbReference type="GO" id="GO:0005829">
    <property type="term" value="C:cytosol"/>
    <property type="evidence" value="ECO:0007669"/>
    <property type="project" value="TreeGrafter"/>
</dbReference>
<keyword evidence="1 6" id="KW-0963">Cytoplasm</keyword>
<keyword evidence="4 6" id="KW-0808">Transferase</keyword>
<gene>
    <name evidence="6" type="primary">rsmG</name>
    <name evidence="7" type="ORF">SAMN04488042_1011488</name>
</gene>
<evidence type="ECO:0000256" key="6">
    <source>
        <dbReference type="HAMAP-Rule" id="MF_00074"/>
    </source>
</evidence>
<dbReference type="HAMAP" id="MF_00074">
    <property type="entry name" value="16SrRNA_methyltr_G"/>
    <property type="match status" value="1"/>
</dbReference>
<evidence type="ECO:0000256" key="1">
    <source>
        <dbReference type="ARBA" id="ARBA00022490"/>
    </source>
</evidence>
<feature type="binding site" evidence="6">
    <location>
        <position position="78"/>
    </location>
    <ligand>
        <name>S-adenosyl-L-methionine</name>
        <dbReference type="ChEBI" id="CHEBI:59789"/>
    </ligand>
</feature>
<evidence type="ECO:0000256" key="2">
    <source>
        <dbReference type="ARBA" id="ARBA00022552"/>
    </source>
</evidence>
<dbReference type="NCBIfam" id="TIGR00138">
    <property type="entry name" value="rsmG_gidB"/>
    <property type="match status" value="1"/>
</dbReference>
<dbReference type="PANTHER" id="PTHR31760">
    <property type="entry name" value="S-ADENOSYL-L-METHIONINE-DEPENDENT METHYLTRANSFERASES SUPERFAMILY PROTEIN"/>
    <property type="match status" value="1"/>
</dbReference>
<comment type="catalytic activity">
    <reaction evidence="6">
        <text>guanosine(527) in 16S rRNA + S-adenosyl-L-methionine = N(7)-methylguanosine(527) in 16S rRNA + S-adenosyl-L-homocysteine</text>
        <dbReference type="Rhea" id="RHEA:42732"/>
        <dbReference type="Rhea" id="RHEA-COMP:10209"/>
        <dbReference type="Rhea" id="RHEA-COMP:10210"/>
        <dbReference type="ChEBI" id="CHEBI:57856"/>
        <dbReference type="ChEBI" id="CHEBI:59789"/>
        <dbReference type="ChEBI" id="CHEBI:74269"/>
        <dbReference type="ChEBI" id="CHEBI:74480"/>
        <dbReference type="EC" id="2.1.1.170"/>
    </reaction>
</comment>
<reference evidence="7 8" key="1">
    <citation type="submission" date="2016-10" db="EMBL/GenBank/DDBJ databases">
        <authorList>
            <person name="de Groot N.N."/>
        </authorList>
    </citation>
    <scope>NUCLEOTIDE SEQUENCE [LARGE SCALE GENOMIC DNA]</scope>
    <source>
        <strain evidence="7 8">DSM 15283</strain>
    </source>
</reference>
<protein>
    <recommendedName>
        <fullName evidence="6">Ribosomal RNA small subunit methyltransferase G</fullName>
        <ecNumber evidence="6">2.1.1.170</ecNumber>
    </recommendedName>
    <alternativeName>
        <fullName evidence="6">16S rRNA 7-methylguanosine methyltransferase</fullName>
        <shortName evidence="6">16S rRNA m7G methyltransferase</shortName>
    </alternativeName>
</protein>
<evidence type="ECO:0000256" key="4">
    <source>
        <dbReference type="ARBA" id="ARBA00022679"/>
    </source>
</evidence>
<comment type="similarity">
    <text evidence="6">Belongs to the methyltransferase superfamily. RNA methyltransferase RsmG family.</text>
</comment>
<dbReference type="Proteomes" id="UP000199144">
    <property type="component" value="Unassembled WGS sequence"/>
</dbReference>
<evidence type="ECO:0000313" key="7">
    <source>
        <dbReference type="EMBL" id="SFL78266.1"/>
    </source>
</evidence>